<gene>
    <name evidence="17" type="primary">rnjA</name>
    <name evidence="11" type="synonym">rnj</name>
    <name evidence="17" type="ORF">LCY76_09595</name>
</gene>
<dbReference type="Gene3D" id="3.40.50.10710">
    <property type="entry name" value="Metallo-hydrolase/oxidoreductase"/>
    <property type="match status" value="1"/>
</dbReference>
<evidence type="ECO:0000313" key="17">
    <source>
        <dbReference type="EMBL" id="MCK6256847.1"/>
    </source>
</evidence>
<evidence type="ECO:0000256" key="11">
    <source>
        <dbReference type="HAMAP-Rule" id="MF_01491"/>
    </source>
</evidence>
<evidence type="ECO:0000256" key="14">
    <source>
        <dbReference type="PIRSR" id="PIRSR004803-2"/>
    </source>
</evidence>
<evidence type="ECO:0000256" key="13">
    <source>
        <dbReference type="PIRSR" id="PIRSR004803-1"/>
    </source>
</evidence>
<dbReference type="Pfam" id="PF00753">
    <property type="entry name" value="Lactamase_B"/>
    <property type="match status" value="1"/>
</dbReference>
<dbReference type="CDD" id="cd07714">
    <property type="entry name" value="RNaseJ_MBL-fold"/>
    <property type="match status" value="1"/>
</dbReference>
<dbReference type="Proteomes" id="UP001139011">
    <property type="component" value="Unassembled WGS sequence"/>
</dbReference>
<keyword evidence="4 11" id="KW-0540">Nuclease</keyword>
<dbReference type="InterPro" id="IPR001587">
    <property type="entry name" value="RNase_J_CS"/>
</dbReference>
<comment type="similarity">
    <text evidence="11 12">Belongs to the metallo-beta-lactamase superfamily. RNA-metabolizing metallo-beta-lactamase-like family. Bacterial RNase J subfamily.</text>
</comment>
<evidence type="ECO:0000313" key="18">
    <source>
        <dbReference type="Proteomes" id="UP001139011"/>
    </source>
</evidence>
<keyword evidence="7 11" id="KW-0378">Hydrolase</keyword>
<dbReference type="PANTHER" id="PTHR43694:SF1">
    <property type="entry name" value="RIBONUCLEASE J"/>
    <property type="match status" value="1"/>
</dbReference>
<dbReference type="InterPro" id="IPR001279">
    <property type="entry name" value="Metallo-B-lactamas"/>
</dbReference>
<protein>
    <recommendedName>
        <fullName evidence="11 12">Ribonuclease J</fullName>
        <shortName evidence="11">RNase J</shortName>
        <ecNumber evidence="11 12">3.1.-.-</ecNumber>
    </recommendedName>
</protein>
<keyword evidence="10 11" id="KW-0694">RNA-binding</keyword>
<dbReference type="GO" id="GO:0008270">
    <property type="term" value="F:zinc ion binding"/>
    <property type="evidence" value="ECO:0007669"/>
    <property type="project" value="InterPro"/>
</dbReference>
<evidence type="ECO:0000256" key="5">
    <source>
        <dbReference type="ARBA" id="ARBA00022723"/>
    </source>
</evidence>
<dbReference type="Gene3D" id="3.60.15.10">
    <property type="entry name" value="Ribonuclease Z/Hydroxyacylglutathione hydrolase-like"/>
    <property type="match status" value="1"/>
</dbReference>
<comment type="cofactor">
    <cofactor evidence="15">
        <name>Ca(2+)</name>
        <dbReference type="ChEBI" id="CHEBI:29108"/>
    </cofactor>
    <text evidence="15">Binds 1 Ca(2+) cation per subunit. Seen in 1 crystal structure, it is not clear if it is physiologically important.</text>
</comment>
<dbReference type="GO" id="GO:0005737">
    <property type="term" value="C:cytoplasm"/>
    <property type="evidence" value="ECO:0007669"/>
    <property type="project" value="UniProtKB-SubCell"/>
</dbReference>
<comment type="subcellular location">
    <subcellularLocation>
        <location evidence="1 11 12">Cytoplasm</location>
    </subcellularLocation>
</comment>
<proteinExistence type="inferred from homology"/>
<dbReference type="SMART" id="SM00849">
    <property type="entry name" value="Lactamase_B"/>
    <property type="match status" value="1"/>
</dbReference>
<reference evidence="17" key="1">
    <citation type="submission" date="2021-09" db="EMBL/GenBank/DDBJ databases">
        <title>Genome analysis of Fictibacillus sp. KIGAM418 isolated from marine sediment.</title>
        <authorList>
            <person name="Seo M.-J."/>
            <person name="Cho E.-S."/>
            <person name="Hwang C.Y."/>
        </authorList>
    </citation>
    <scope>NUCLEOTIDE SEQUENCE</scope>
    <source>
        <strain evidence="17">KIGAM418</strain>
    </source>
</reference>
<evidence type="ECO:0000259" key="16">
    <source>
        <dbReference type="SMART" id="SM00849"/>
    </source>
</evidence>
<dbReference type="NCBIfam" id="NF047419">
    <property type="entry name" value="RNase_J1_RnjA"/>
    <property type="match status" value="1"/>
</dbReference>
<feature type="binding site" evidence="15">
    <location>
        <position position="74"/>
    </location>
    <ligand>
        <name>Zn(2+)</name>
        <dbReference type="ChEBI" id="CHEBI:29105"/>
        <label>1</label>
        <note>catalytic</note>
    </ligand>
</feature>
<dbReference type="EMBL" id="JAIWJX010000002">
    <property type="protein sequence ID" value="MCK6256847.1"/>
    <property type="molecule type" value="Genomic_DNA"/>
</dbReference>
<dbReference type="PIRSF" id="PIRSF004803">
    <property type="entry name" value="RnjA"/>
    <property type="match status" value="1"/>
</dbReference>
<feature type="binding site" evidence="15">
    <location>
        <position position="78"/>
    </location>
    <ligand>
        <name>Zn(2+)</name>
        <dbReference type="ChEBI" id="CHEBI:29105"/>
        <label>2</label>
        <note>catalytic</note>
    </ligand>
</feature>
<feature type="binding site" evidence="14">
    <location>
        <begin position="232"/>
        <end position="234"/>
    </location>
    <ligand>
        <name>substrate</name>
    </ligand>
</feature>
<dbReference type="Pfam" id="PF22505">
    <property type="entry name" value="RNase_J_b_CASP"/>
    <property type="match status" value="1"/>
</dbReference>
<feature type="binding site" evidence="15">
    <location>
        <position position="142"/>
    </location>
    <ligand>
        <name>Zn(2+)</name>
        <dbReference type="ChEBI" id="CHEBI:29105"/>
        <label>1</label>
        <note>catalytic</note>
    </ligand>
</feature>
<evidence type="ECO:0000256" key="7">
    <source>
        <dbReference type="ARBA" id="ARBA00022801"/>
    </source>
</evidence>
<dbReference type="HAMAP" id="MF_01491">
    <property type="entry name" value="RNase_J_bact"/>
    <property type="match status" value="1"/>
</dbReference>
<accession>A0A9X1X9S6</accession>
<dbReference type="InterPro" id="IPR055132">
    <property type="entry name" value="RNase_J_b_CASP"/>
</dbReference>
<feature type="active site" description="Proton acceptor" evidence="13">
    <location>
        <position position="368"/>
    </location>
</feature>
<dbReference type="GO" id="GO:0004521">
    <property type="term" value="F:RNA endonuclease activity"/>
    <property type="evidence" value="ECO:0007669"/>
    <property type="project" value="UniProtKB-UniRule"/>
</dbReference>
<sequence length="556" mass="61608">MKFVKNHQTAVFALGGLGEIGKNTYGVQFQDEIILIDAGIKFPEDELLGIDYVIPDYTYLVKNEDKIKGLFITHGHEDHIGGIPYLLRQVNIPIYGGKLAIALIKNKLEEHGLLRRAKLYEISEDQVIKFRKTSVSFFRTTHSIPESFGIVVKTPPGNIVHTGDFKFDFTPVGEPADLTKMAEIGKEGVLCLLSDSTNAEVPGFTLSERKVGESINDIFRKVNGRVIFATFASNIYRLQQVVEASVQNNRKIAVFGRSMDSAITIGQELGFIKAPKNTFIESSQINRLPDNQVTILCTGSQGEPMAALSRIANGTHRQIQIIPGDTVVFSSSPIPGNALSVNRTINQLFRAGAEVIHGSLNDIHTSGHGGQQEQKLMLRLMKPKYFLPIHGEYRMLKMHINLATSCDVLPENCFTMDNGDVLALSSNEAAVAGKIPSGSVYVDGSGIGDIGNIVLRDRKILSEEGLVVVVVSLNMKEFKIEAGPDIISRGFVYMRESGDLINDAQNLLNQHLNGLMEEKRTRQWSEIKNEITDVLSPFLYEKTKRRPMILPIIMEI</sequence>
<feature type="binding site" evidence="11 14">
    <location>
        <begin position="364"/>
        <end position="368"/>
    </location>
    <ligand>
        <name>substrate</name>
    </ligand>
</feature>
<name>A0A9X1X9S6_9BACL</name>
<dbReference type="InterPro" id="IPR041636">
    <property type="entry name" value="RNase_J_C"/>
</dbReference>
<evidence type="ECO:0000256" key="9">
    <source>
        <dbReference type="ARBA" id="ARBA00022839"/>
    </source>
</evidence>
<feature type="binding site" evidence="15">
    <location>
        <position position="51"/>
    </location>
    <ligand>
        <name>Ca(2+)</name>
        <dbReference type="ChEBI" id="CHEBI:29108"/>
    </ligand>
</feature>
<keyword evidence="15" id="KW-0106">Calcium</keyword>
<dbReference type="SUPFAM" id="SSF56281">
    <property type="entry name" value="Metallo-hydrolase/oxidoreductase"/>
    <property type="match status" value="1"/>
</dbReference>
<feature type="binding site" evidence="15">
    <location>
        <position position="164"/>
    </location>
    <ligand>
        <name>Zn(2+)</name>
        <dbReference type="ChEBI" id="CHEBI:29105"/>
        <label>2</label>
        <note>catalytic</note>
    </ligand>
</feature>
<feature type="binding site" evidence="15">
    <location>
        <position position="390"/>
    </location>
    <ligand>
        <name>Zn(2+)</name>
        <dbReference type="ChEBI" id="CHEBI:29105"/>
        <label>2</label>
        <note>catalytic</note>
    </ligand>
</feature>
<dbReference type="InterPro" id="IPR036866">
    <property type="entry name" value="RibonucZ/Hydroxyglut_hydro"/>
</dbReference>
<keyword evidence="2 11" id="KW-0963">Cytoplasm</keyword>
<keyword evidence="18" id="KW-1185">Reference proteome</keyword>
<evidence type="ECO:0000256" key="2">
    <source>
        <dbReference type="ARBA" id="ARBA00022490"/>
    </source>
</evidence>
<organism evidence="17 18">
    <name type="scientific">Fictibacillus marinisediminis</name>
    <dbReference type="NCBI Taxonomy" id="2878389"/>
    <lineage>
        <taxon>Bacteria</taxon>
        <taxon>Bacillati</taxon>
        <taxon>Bacillota</taxon>
        <taxon>Bacilli</taxon>
        <taxon>Bacillales</taxon>
        <taxon>Fictibacillaceae</taxon>
        <taxon>Fictibacillus</taxon>
    </lineage>
</organism>
<keyword evidence="8 15" id="KW-0862">Zinc</keyword>
<keyword evidence="3 11" id="KW-0698">rRNA processing</keyword>
<keyword evidence="9 11" id="KW-0269">Exonuclease</keyword>
<evidence type="ECO:0000256" key="3">
    <source>
        <dbReference type="ARBA" id="ARBA00022552"/>
    </source>
</evidence>
<comment type="function">
    <text evidence="11">An RNase that has 5'-3' exonuclease and possibly endonuclease activity. Involved in maturation of rRNA and in some organisms also mRNA maturation and/or decay.</text>
</comment>
<comment type="cofactor">
    <cofactor evidence="12 15">
        <name>Zn(2+)</name>
        <dbReference type="ChEBI" id="CHEBI:29105"/>
    </cofactor>
    <text evidence="12 15">Binds 2 Zn(2+) ions per subunit. It is not clear if Zn(2+) or Mg(2+) is physiologically important.</text>
</comment>
<dbReference type="GO" id="GO:0004534">
    <property type="term" value="F:5'-3' RNA exonuclease activity"/>
    <property type="evidence" value="ECO:0007669"/>
    <property type="project" value="UniProtKB-UniRule"/>
</dbReference>
<dbReference type="GO" id="GO:0006397">
    <property type="term" value="P:mRNA processing"/>
    <property type="evidence" value="ECO:0007669"/>
    <property type="project" value="UniProtKB-ARBA"/>
</dbReference>
<dbReference type="PROSITE" id="PS01292">
    <property type="entry name" value="UPF0036"/>
    <property type="match status" value="1"/>
</dbReference>
<dbReference type="NCBIfam" id="TIGR00649">
    <property type="entry name" value="MG423"/>
    <property type="match status" value="1"/>
</dbReference>
<dbReference type="AlphaFoldDB" id="A0A9X1X9S6"/>
<dbReference type="Pfam" id="PF07521">
    <property type="entry name" value="RMMBL"/>
    <property type="match status" value="1"/>
</dbReference>
<dbReference type="EC" id="3.1.-.-" evidence="11 12"/>
<evidence type="ECO:0000256" key="4">
    <source>
        <dbReference type="ARBA" id="ARBA00022722"/>
    </source>
</evidence>
<dbReference type="InterPro" id="IPR042173">
    <property type="entry name" value="RNase_J_2"/>
</dbReference>
<keyword evidence="5 12" id="KW-0479">Metal-binding</keyword>
<feature type="binding site" evidence="15">
    <location>
        <position position="49"/>
    </location>
    <ligand>
        <name>Ca(2+)</name>
        <dbReference type="ChEBI" id="CHEBI:29108"/>
    </ligand>
</feature>
<comment type="caution">
    <text evidence="17">The sequence shown here is derived from an EMBL/GenBank/DDBJ whole genome shotgun (WGS) entry which is preliminary data.</text>
</comment>
<evidence type="ECO:0000256" key="15">
    <source>
        <dbReference type="PIRSR" id="PIRSR004803-3"/>
    </source>
</evidence>
<keyword evidence="6 11" id="KW-0255">Endonuclease</keyword>
<feature type="domain" description="Metallo-beta-lactamase" evidence="16">
    <location>
        <begin position="21"/>
        <end position="215"/>
    </location>
</feature>
<evidence type="ECO:0000256" key="8">
    <source>
        <dbReference type="ARBA" id="ARBA00022833"/>
    </source>
</evidence>
<dbReference type="InterPro" id="IPR011108">
    <property type="entry name" value="RMMBL"/>
</dbReference>
<dbReference type="RefSeq" id="WP_091006674.1">
    <property type="nucleotide sequence ID" value="NZ_JAIWJX010000002.1"/>
</dbReference>
<feature type="binding site" evidence="15">
    <location>
        <position position="79"/>
    </location>
    <ligand>
        <name>Zn(2+)</name>
        <dbReference type="ChEBI" id="CHEBI:29105"/>
        <label>2</label>
        <note>catalytic</note>
    </ligand>
</feature>
<dbReference type="GO" id="GO:0006364">
    <property type="term" value="P:rRNA processing"/>
    <property type="evidence" value="ECO:0007669"/>
    <property type="project" value="UniProtKB-UniRule"/>
</dbReference>
<dbReference type="GO" id="GO:0003723">
    <property type="term" value="F:RNA binding"/>
    <property type="evidence" value="ECO:0007669"/>
    <property type="project" value="UniProtKB-UniRule"/>
</dbReference>
<dbReference type="InterPro" id="IPR030854">
    <property type="entry name" value="RNase_J_bac"/>
</dbReference>
<evidence type="ECO:0000256" key="10">
    <source>
        <dbReference type="ARBA" id="ARBA00022884"/>
    </source>
</evidence>
<dbReference type="Gene3D" id="3.10.20.580">
    <property type="match status" value="1"/>
</dbReference>
<dbReference type="FunFam" id="3.10.20.580:FF:000001">
    <property type="entry name" value="Ribonuclease J"/>
    <property type="match status" value="1"/>
</dbReference>
<dbReference type="Pfam" id="PF17770">
    <property type="entry name" value="RNase_J_C"/>
    <property type="match status" value="1"/>
</dbReference>
<evidence type="ECO:0000256" key="6">
    <source>
        <dbReference type="ARBA" id="ARBA00022759"/>
    </source>
</evidence>
<feature type="binding site" evidence="15">
    <location>
        <position position="443"/>
    </location>
    <ligand>
        <name>Ca(2+)</name>
        <dbReference type="ChEBI" id="CHEBI:29108"/>
    </ligand>
</feature>
<comment type="subunit">
    <text evidence="11">Homodimer, may be a subunit of the RNA degradosome.</text>
</comment>
<evidence type="ECO:0000256" key="12">
    <source>
        <dbReference type="PIRNR" id="PIRNR004803"/>
    </source>
</evidence>
<evidence type="ECO:0000256" key="1">
    <source>
        <dbReference type="ARBA" id="ARBA00004496"/>
    </source>
</evidence>
<feature type="binding site" evidence="15">
    <location>
        <position position="76"/>
    </location>
    <ligand>
        <name>Zn(2+)</name>
        <dbReference type="ChEBI" id="CHEBI:29105"/>
        <label>1</label>
        <note>catalytic</note>
    </ligand>
</feature>
<dbReference type="InterPro" id="IPR004613">
    <property type="entry name" value="RNase_J"/>
</dbReference>
<feature type="active site" description="Proton donor" evidence="13">
    <location>
        <position position="195"/>
    </location>
</feature>
<dbReference type="PANTHER" id="PTHR43694">
    <property type="entry name" value="RIBONUCLEASE J"/>
    <property type="match status" value="1"/>
</dbReference>